<evidence type="ECO:0000256" key="2">
    <source>
        <dbReference type="ARBA" id="ARBA00009773"/>
    </source>
</evidence>
<feature type="transmembrane region" description="Helical" evidence="6">
    <location>
        <begin position="199"/>
        <end position="222"/>
    </location>
</feature>
<dbReference type="InterPro" id="IPR002549">
    <property type="entry name" value="AI-2E-like"/>
</dbReference>
<evidence type="ECO:0000256" key="5">
    <source>
        <dbReference type="ARBA" id="ARBA00023136"/>
    </source>
</evidence>
<keyword evidence="3 6" id="KW-0812">Transmembrane</keyword>
<dbReference type="KEGG" id="mlut:JET14_10520"/>
<dbReference type="PANTHER" id="PTHR21716">
    <property type="entry name" value="TRANSMEMBRANE PROTEIN"/>
    <property type="match status" value="1"/>
</dbReference>
<organism evidence="7 8">
    <name type="scientific">Martelella lutilitoris</name>
    <dbReference type="NCBI Taxonomy" id="2583532"/>
    <lineage>
        <taxon>Bacteria</taxon>
        <taxon>Pseudomonadati</taxon>
        <taxon>Pseudomonadota</taxon>
        <taxon>Alphaproteobacteria</taxon>
        <taxon>Hyphomicrobiales</taxon>
        <taxon>Aurantimonadaceae</taxon>
        <taxon>Martelella</taxon>
    </lineage>
</organism>
<evidence type="ECO:0000313" key="8">
    <source>
        <dbReference type="Proteomes" id="UP000596083"/>
    </source>
</evidence>
<feature type="transmembrane region" description="Helical" evidence="6">
    <location>
        <begin position="229"/>
        <end position="246"/>
    </location>
</feature>
<evidence type="ECO:0000256" key="1">
    <source>
        <dbReference type="ARBA" id="ARBA00004141"/>
    </source>
</evidence>
<comment type="subcellular location">
    <subcellularLocation>
        <location evidence="1">Membrane</location>
        <topology evidence="1">Multi-pass membrane protein</topology>
    </subcellularLocation>
</comment>
<reference evidence="7 8" key="1">
    <citation type="submission" date="2020-12" db="EMBL/GenBank/DDBJ databases">
        <authorList>
            <person name="Zheng R.K."/>
            <person name="Sun C.M."/>
        </authorList>
    </citation>
    <scope>NUCLEOTIDE SEQUENCE [LARGE SCALE GENOMIC DNA]</scope>
    <source>
        <strain evidence="7 8">ZRK001</strain>
    </source>
</reference>
<protein>
    <submittedName>
        <fullName evidence="7">AI-2E family transporter</fullName>
    </submittedName>
</protein>
<sequence length="351" mass="36442">MSTSAKDDNARPGWPWPQIIAVAVLALIALAAWKLANLLLLVLGASLIALVLVRSAAMLSKLSGIGYRLCLIATVLLFALSLSGFFFFLGARIASEMTRLAGELPQTMSAVGDYIELGEVEDWLGAHAQSLIGDSAMLGNITGFSTGLVSAAAGALLMVAGGIYFAADPAVYRRGLLALAPARARARFDELLSALSDALFHWFAGQLVAMVIIGVLTTAGLASLGISSAFALGLIAGVLEIVPYIGPIVSAVPAIAVALTGGIWDAVWVVLLYLVIQQAEGVLIAPLIQKRSVHIPPGLMIFAVLGFGGLLGVGGLLMSAPLTVVAFVLVRKIWVERHVPVTGASARRGEA</sequence>
<dbReference type="Pfam" id="PF01594">
    <property type="entry name" value="AI-2E_transport"/>
    <property type="match status" value="1"/>
</dbReference>
<evidence type="ECO:0000256" key="3">
    <source>
        <dbReference type="ARBA" id="ARBA00022692"/>
    </source>
</evidence>
<dbReference type="Proteomes" id="UP000596083">
    <property type="component" value="Chromosome"/>
</dbReference>
<evidence type="ECO:0000256" key="6">
    <source>
        <dbReference type="SAM" id="Phobius"/>
    </source>
</evidence>
<accession>A0A7T7HNT5</accession>
<keyword evidence="5 6" id="KW-0472">Membrane</keyword>
<feature type="transmembrane region" description="Helical" evidence="6">
    <location>
        <begin position="65"/>
        <end position="89"/>
    </location>
</feature>
<feature type="transmembrane region" description="Helical" evidence="6">
    <location>
        <begin position="297"/>
        <end position="330"/>
    </location>
</feature>
<keyword evidence="4 6" id="KW-1133">Transmembrane helix</keyword>
<feature type="transmembrane region" description="Helical" evidence="6">
    <location>
        <begin position="147"/>
        <end position="167"/>
    </location>
</feature>
<dbReference type="PANTHER" id="PTHR21716:SF62">
    <property type="entry name" value="TRANSPORT PROTEIN YDBI-RELATED"/>
    <property type="match status" value="1"/>
</dbReference>
<dbReference type="RefSeq" id="WP_200338063.1">
    <property type="nucleotide sequence ID" value="NZ_CP066786.1"/>
</dbReference>
<name>A0A7T7HNT5_9HYPH</name>
<proteinExistence type="inferred from homology"/>
<feature type="transmembrane region" description="Helical" evidence="6">
    <location>
        <begin position="14"/>
        <end position="33"/>
    </location>
</feature>
<comment type="similarity">
    <text evidence="2">Belongs to the autoinducer-2 exporter (AI-2E) (TC 2.A.86) family.</text>
</comment>
<dbReference type="GO" id="GO:0016020">
    <property type="term" value="C:membrane"/>
    <property type="evidence" value="ECO:0007669"/>
    <property type="project" value="UniProtKB-SubCell"/>
</dbReference>
<evidence type="ECO:0000313" key="7">
    <source>
        <dbReference type="EMBL" id="QQM32635.1"/>
    </source>
</evidence>
<evidence type="ECO:0000256" key="4">
    <source>
        <dbReference type="ARBA" id="ARBA00022989"/>
    </source>
</evidence>
<feature type="transmembrane region" description="Helical" evidence="6">
    <location>
        <begin position="38"/>
        <end position="59"/>
    </location>
</feature>
<gene>
    <name evidence="7" type="ORF">JET14_10520</name>
</gene>
<dbReference type="EMBL" id="CP066786">
    <property type="protein sequence ID" value="QQM32635.1"/>
    <property type="molecule type" value="Genomic_DNA"/>
</dbReference>
<dbReference type="AlphaFoldDB" id="A0A7T7HNT5"/>
<dbReference type="GO" id="GO:0055085">
    <property type="term" value="P:transmembrane transport"/>
    <property type="evidence" value="ECO:0007669"/>
    <property type="project" value="TreeGrafter"/>
</dbReference>